<evidence type="ECO:0000313" key="2">
    <source>
        <dbReference type="Proteomes" id="UP001303046"/>
    </source>
</evidence>
<dbReference type="Proteomes" id="UP001303046">
    <property type="component" value="Unassembled WGS sequence"/>
</dbReference>
<gene>
    <name evidence="1" type="primary">Necator_chrII.g7700</name>
    <name evidence="1" type="ORF">RB195_019906</name>
</gene>
<keyword evidence="2" id="KW-1185">Reference proteome</keyword>
<organism evidence="1 2">
    <name type="scientific">Necator americanus</name>
    <name type="common">Human hookworm</name>
    <dbReference type="NCBI Taxonomy" id="51031"/>
    <lineage>
        <taxon>Eukaryota</taxon>
        <taxon>Metazoa</taxon>
        <taxon>Ecdysozoa</taxon>
        <taxon>Nematoda</taxon>
        <taxon>Chromadorea</taxon>
        <taxon>Rhabditida</taxon>
        <taxon>Rhabditina</taxon>
        <taxon>Rhabditomorpha</taxon>
        <taxon>Strongyloidea</taxon>
        <taxon>Ancylostomatidae</taxon>
        <taxon>Bunostominae</taxon>
        <taxon>Necator</taxon>
    </lineage>
</organism>
<dbReference type="EMBL" id="JAVFWL010000002">
    <property type="protein sequence ID" value="KAK6737482.1"/>
    <property type="molecule type" value="Genomic_DNA"/>
</dbReference>
<reference evidence="1 2" key="1">
    <citation type="submission" date="2023-08" db="EMBL/GenBank/DDBJ databases">
        <title>A Necator americanus chromosomal reference genome.</title>
        <authorList>
            <person name="Ilik V."/>
            <person name="Petrzelkova K.J."/>
            <person name="Pardy F."/>
            <person name="Fuh T."/>
            <person name="Niatou-Singa F.S."/>
            <person name="Gouil Q."/>
            <person name="Baker L."/>
            <person name="Ritchie M.E."/>
            <person name="Jex A.R."/>
            <person name="Gazzola D."/>
            <person name="Li H."/>
            <person name="Toshio Fujiwara R."/>
            <person name="Zhan B."/>
            <person name="Aroian R.V."/>
            <person name="Pafco B."/>
            <person name="Schwarz E.M."/>
        </authorList>
    </citation>
    <scope>NUCLEOTIDE SEQUENCE [LARGE SCALE GENOMIC DNA]</scope>
    <source>
        <strain evidence="1 2">Aroian</strain>
        <tissue evidence="1">Whole animal</tissue>
    </source>
</reference>
<proteinExistence type="predicted"/>
<evidence type="ECO:0000313" key="1">
    <source>
        <dbReference type="EMBL" id="KAK6737482.1"/>
    </source>
</evidence>
<accession>A0ABR1CGA8</accession>
<sequence>MVRSIPHKSPAKFTEQIVGVLPKSSLEIECEARVLSRVNPADKLDYQLHGFARSLKNTSSVSSYYNRVMLAWLSFVLLCSLISARELRYAGTSTLRDVRAIAPSYSSWCIFYPERCRLLNTAQGIAGYHESSV</sequence>
<protein>
    <submittedName>
        <fullName evidence="1">Uncharacterized protein</fullName>
    </submittedName>
</protein>
<name>A0ABR1CGA8_NECAM</name>
<comment type="caution">
    <text evidence="1">The sequence shown here is derived from an EMBL/GenBank/DDBJ whole genome shotgun (WGS) entry which is preliminary data.</text>
</comment>